<sequence length="216" mass="24045">MKTAIVVGATGLIGKSLIKQLAECAGIAQVITITRRKICYDNPKISNQVVDFAHLDSFSWYFKGDLLFSCLGTTKKQAGSVAAQRVVDVDYQLKVAELAADNGVSEYFLVSSSDANGKSKNAYLQMKGELEDKVTQLKFKRICIFQPSLLLGEREGFRFGEKLGSWILPLLCRLPLLKRYKPIYGEQVATKMCQESLKLKTGVQRFTLDACFPDEV</sequence>
<evidence type="ECO:0000256" key="1">
    <source>
        <dbReference type="ARBA" id="ARBA00004370"/>
    </source>
</evidence>
<keyword evidence="5" id="KW-1185">Reference proteome</keyword>
<evidence type="ECO:0000313" key="5">
    <source>
        <dbReference type="Proteomes" id="UP000061457"/>
    </source>
</evidence>
<reference evidence="4 5" key="1">
    <citation type="submission" date="2015-11" db="EMBL/GenBank/DDBJ databases">
        <authorList>
            <person name="Zhang Y."/>
            <person name="Guo Z."/>
        </authorList>
    </citation>
    <scope>NUCLEOTIDE SEQUENCE [LARGE SCALE GENOMIC DNA]</scope>
    <source>
        <strain evidence="4 5">KCTC 12086</strain>
    </source>
</reference>
<dbReference type="PANTHER" id="PTHR14097:SF7">
    <property type="entry name" value="OXIDOREDUCTASE HTATIP2"/>
    <property type="match status" value="1"/>
</dbReference>
<dbReference type="InterPro" id="IPR036291">
    <property type="entry name" value="NAD(P)-bd_dom_sf"/>
</dbReference>
<evidence type="ECO:0000313" key="4">
    <source>
        <dbReference type="EMBL" id="ALO41638.1"/>
    </source>
</evidence>
<dbReference type="KEGG" id="pphe:PP2015_1122"/>
<proteinExistence type="predicted"/>
<dbReference type="Proteomes" id="UP000061457">
    <property type="component" value="Chromosome I"/>
</dbReference>
<evidence type="ECO:0000259" key="3">
    <source>
        <dbReference type="Pfam" id="PF01370"/>
    </source>
</evidence>
<comment type="subcellular location">
    <subcellularLocation>
        <location evidence="1">Membrane</location>
    </subcellularLocation>
</comment>
<name>A0A0S2K033_9GAMM</name>
<protein>
    <submittedName>
        <fullName evidence="4">NADH dehydrogenase</fullName>
    </submittedName>
</protein>
<dbReference type="SUPFAM" id="SSF51735">
    <property type="entry name" value="NAD(P)-binding Rossmann-fold domains"/>
    <property type="match status" value="1"/>
</dbReference>
<feature type="domain" description="NAD-dependent epimerase/dehydratase" evidence="3">
    <location>
        <begin position="5"/>
        <end position="121"/>
    </location>
</feature>
<dbReference type="EMBL" id="CP013187">
    <property type="protein sequence ID" value="ALO41638.1"/>
    <property type="molecule type" value="Genomic_DNA"/>
</dbReference>
<dbReference type="STRING" id="161398.PP2015_1122"/>
<dbReference type="AlphaFoldDB" id="A0A0S2K033"/>
<evidence type="ECO:0000256" key="2">
    <source>
        <dbReference type="ARBA" id="ARBA00023136"/>
    </source>
</evidence>
<dbReference type="PATRIC" id="fig|161398.10.peg.1142"/>
<organism evidence="4 5">
    <name type="scientific">Pseudoalteromonas phenolica</name>
    <dbReference type="NCBI Taxonomy" id="161398"/>
    <lineage>
        <taxon>Bacteria</taxon>
        <taxon>Pseudomonadati</taxon>
        <taxon>Pseudomonadota</taxon>
        <taxon>Gammaproteobacteria</taxon>
        <taxon>Alteromonadales</taxon>
        <taxon>Pseudoalteromonadaceae</taxon>
        <taxon>Pseudoalteromonas</taxon>
    </lineage>
</organism>
<dbReference type="PANTHER" id="PTHR14097">
    <property type="entry name" value="OXIDOREDUCTASE HTATIP2"/>
    <property type="match status" value="1"/>
</dbReference>
<dbReference type="OrthoDB" id="1645589at2"/>
<dbReference type="RefSeq" id="WP_058029363.1">
    <property type="nucleotide sequence ID" value="NZ_CP013187.1"/>
</dbReference>
<dbReference type="Pfam" id="PF01370">
    <property type="entry name" value="Epimerase"/>
    <property type="match status" value="1"/>
</dbReference>
<dbReference type="Gene3D" id="3.40.50.720">
    <property type="entry name" value="NAD(P)-binding Rossmann-like Domain"/>
    <property type="match status" value="1"/>
</dbReference>
<gene>
    <name evidence="4" type="ORF">PP2015_1122</name>
</gene>
<dbReference type="InterPro" id="IPR001509">
    <property type="entry name" value="Epimerase_deHydtase"/>
</dbReference>
<keyword evidence="2" id="KW-0472">Membrane</keyword>
<dbReference type="GO" id="GO:0016020">
    <property type="term" value="C:membrane"/>
    <property type="evidence" value="ECO:0007669"/>
    <property type="project" value="UniProtKB-SubCell"/>
</dbReference>
<accession>A0A0S2K033</accession>